<protein>
    <submittedName>
        <fullName evidence="1">Cupin</fullName>
    </submittedName>
</protein>
<dbReference type="RefSeq" id="WP_062393726.1">
    <property type="nucleotide sequence ID" value="NZ_CP011853.1"/>
</dbReference>
<dbReference type="InterPro" id="IPR011051">
    <property type="entry name" value="RmlC_Cupin_sf"/>
</dbReference>
<dbReference type="OrthoDB" id="5190473at2"/>
<evidence type="ECO:0000313" key="1">
    <source>
        <dbReference type="EMBL" id="ALG85639.1"/>
    </source>
</evidence>
<proteinExistence type="predicted"/>
<accession>A0A0N7FUY3</accession>
<dbReference type="PANTHER" id="PTHR37694:SF1">
    <property type="entry name" value="SLR8022 PROTEIN"/>
    <property type="match status" value="1"/>
</dbReference>
<dbReference type="EMBL" id="CP011853">
    <property type="protein sequence ID" value="ALG85639.1"/>
    <property type="molecule type" value="Genomic_DNA"/>
</dbReference>
<dbReference type="Proteomes" id="UP000063789">
    <property type="component" value="Chromosome"/>
</dbReference>
<gene>
    <name evidence="1" type="ORF">ACH46_15575</name>
</gene>
<reference evidence="1 2" key="2">
    <citation type="journal article" date="2017" name="Int. J. Syst. Evol. Microbiol.">
        <title>Gordonia phthalatica sp. nov., a di-n-butyl phthalate-degrading bacterium isolated from activated sludge.</title>
        <authorList>
            <person name="Jin D."/>
            <person name="Kong X."/>
            <person name="Jia M."/>
            <person name="Yu X."/>
            <person name="Wang X."/>
            <person name="Zhuang X."/>
            <person name="Deng Y."/>
            <person name="Bai Z."/>
        </authorList>
    </citation>
    <scope>NUCLEOTIDE SEQUENCE [LARGE SCALE GENOMIC DNA]</scope>
    <source>
        <strain evidence="1 2">QH-11</strain>
    </source>
</reference>
<evidence type="ECO:0000313" key="2">
    <source>
        <dbReference type="Proteomes" id="UP000063789"/>
    </source>
</evidence>
<name>A0A0N7FUY3_9ACTN</name>
<organism evidence="1 2">
    <name type="scientific">Gordonia phthalatica</name>
    <dbReference type="NCBI Taxonomy" id="1136941"/>
    <lineage>
        <taxon>Bacteria</taxon>
        <taxon>Bacillati</taxon>
        <taxon>Actinomycetota</taxon>
        <taxon>Actinomycetes</taxon>
        <taxon>Mycobacteriales</taxon>
        <taxon>Gordoniaceae</taxon>
        <taxon>Gordonia</taxon>
    </lineage>
</organism>
<dbReference type="SUPFAM" id="SSF51182">
    <property type="entry name" value="RmlC-like cupins"/>
    <property type="match status" value="1"/>
</dbReference>
<dbReference type="KEGG" id="goq:ACH46_15575"/>
<dbReference type="Gene3D" id="2.60.120.10">
    <property type="entry name" value="Jelly Rolls"/>
    <property type="match status" value="1"/>
</dbReference>
<dbReference type="PANTHER" id="PTHR37694">
    <property type="entry name" value="SLR8022 PROTEIN"/>
    <property type="match status" value="1"/>
</dbReference>
<dbReference type="PATRIC" id="fig|1136941.3.peg.3178"/>
<reference evidence="2" key="1">
    <citation type="submission" date="2015-06" db="EMBL/GenBank/DDBJ databases">
        <title>Complete genome sequence and metabolic analysis of phthalate degradation pathway in Gordonia sp. QH-11.</title>
        <authorList>
            <person name="Jin D."/>
            <person name="Kong X."/>
            <person name="Bai Z."/>
        </authorList>
    </citation>
    <scope>NUCLEOTIDE SEQUENCE [LARGE SCALE GENOMIC DNA]</scope>
    <source>
        <strain evidence="2">QH-11</strain>
    </source>
</reference>
<dbReference type="AlphaFoldDB" id="A0A0N7FUY3"/>
<sequence length="110" mass="11443">MTDVNLTELTAELLDEARAAKSGRAAQTVRGHTEHRLRHTVIALTGGSELADHESPGEATLQVLSGSVRITAPDGEWSGAAGALVDIPPVRHGLIADEDSAVLLTVALSE</sequence>
<keyword evidence="2" id="KW-1185">Reference proteome</keyword>
<dbReference type="InterPro" id="IPR014710">
    <property type="entry name" value="RmlC-like_jellyroll"/>
</dbReference>
<dbReference type="STRING" id="1136941.ACH46_15575"/>